<reference evidence="3" key="1">
    <citation type="submission" date="2017-09" db="EMBL/GenBank/DDBJ databases">
        <title>Depth-based differentiation of microbial function through sediment-hosted aquifers and enrichment of novel symbionts in the deep terrestrial subsurface.</title>
        <authorList>
            <person name="Probst A.J."/>
            <person name="Ladd B."/>
            <person name="Jarett J.K."/>
            <person name="Geller-Mcgrath D.E."/>
            <person name="Sieber C.M.K."/>
            <person name="Emerson J.B."/>
            <person name="Anantharaman K."/>
            <person name="Thomas B.C."/>
            <person name="Malmstrom R."/>
            <person name="Stieglmeier M."/>
            <person name="Klingl A."/>
            <person name="Woyke T."/>
            <person name="Ryan C.M."/>
            <person name="Banfield J.F."/>
        </authorList>
    </citation>
    <scope>NUCLEOTIDE SEQUENCE [LARGE SCALE GENOMIC DNA]</scope>
</reference>
<gene>
    <name evidence="2" type="ORF">CO172_01715</name>
</gene>
<organism evidence="2 3">
    <name type="scientific">Candidatus Uhrbacteria bacterium CG_4_9_14_3_um_filter_36_7</name>
    <dbReference type="NCBI Taxonomy" id="1975033"/>
    <lineage>
        <taxon>Bacteria</taxon>
        <taxon>Candidatus Uhriibacteriota</taxon>
    </lineage>
</organism>
<proteinExistence type="predicted"/>
<sequence>MTDAHAFTRRTLTSLVVVSTLLWSMGIASILAPLTAKAETFAAGDVIRGTTLTTVYYYATDGQRYAFPNEKTYFTWYENFSGIKTITDSELASIPLAGNIVYRPGSRWIKIQSDPKTYAIAQNGVLHWVESESVAQGLAGDNWNQMIDDVPDVFFVDYSVGASLMDAGDAHDGALVSMSGSKYLVWEGEKHLINDNGANRFQDRSYLDGSGIDLAGLTTGSEITSKVAEYTDAAQLTESGSTPTTSGALSVSVASDTPASQTIPAGAFSVELAKFKFTATSNEDVSIDSMIVHLGGLAATSNFSKMYLYEGETRLTKGKTLNSSTRDATFSALSLSVDAGETRNFSIRADIATSVTSGATANVGFDVSTSISGPSSVTGSFGAFGNTMTLSSTHVGELTITKNSSISNPSIGQEDATIGKFKVEASSTEGAYIHAMTLDISKAADHSNYKILDGSTLVATGVNTSGDSVLFDLDDPFYIKEGNNNIFTVTADIGGQASDNIKVAIEEPADVTAVGDDYGFNLTIDMGDNTGDTGTYNATGGTCSSSSASCSYSTIQGGKLTFTFNGPSASDIGIDMNDVTLAKYTVTAANAVTIEQLKLIVACDSTSASGCDSAADTGDLLYYTSSTTHANLTDIAFRLADGTIFMGPQDLTTTNAGSSSSDDTSQTLTFSDTQALDAGESVDLYVTADVYSSAVSADVYKVTLDMSEVSAEDTNGDSLTAGTDIIPSADLTSNLMTTQSASLAIAVSQPPSSGTYVKGVSSIDTVGFSFTAGRASDVKVTDLTIEGHADDDAEFSSDIDDDIDVGDHVSSCSLYDSYTGTLIDGPESPNSSDKILFENFDWTIEAGEVGKLFVRCNFSNVALETTDAANDIYMFSIPLDSSSNPDVSAEDADGDTITPTASNRNTTPTVAITLTSAGTIAVAADGSMPVSDIILGSSTSVHVASYKITASTEDFEVKSLYFSNCNVSSAPSDGTACSSAGSDAIASAVKLTYTNDAGQTQTLTSYLSSNTVKFDGIEDFTVEAGDSAKIDLWVDTNDASSTGATSGNYLKLNLNCDNDITSNYCKFVGKSSGSTINEDTVNTYVLANAQQIRKTRPTITKASGSPSGAATPGFSEALRLNVSADSRGYVTLNSLLFELSSTDNGSSKWNQCGDGTSTELASATKWSFYKSSDPSNLLDDSTDWTFIKSTGAACTSTEDVDMAYALLDFDDASGSTAAPEIGAGQTITFILEVDTTGASSSSDDSFRVSIPTETTADALSTPRDACTWEDANQNSGADINCNYIKELPVRGGTFVY</sequence>
<accession>A0A2M7XHN1</accession>
<protein>
    <submittedName>
        <fullName evidence="2">Uncharacterized protein</fullName>
    </submittedName>
</protein>
<evidence type="ECO:0000313" key="3">
    <source>
        <dbReference type="Proteomes" id="UP000229749"/>
    </source>
</evidence>
<name>A0A2M7XHN1_9BACT</name>
<comment type="caution">
    <text evidence="2">The sequence shown here is derived from an EMBL/GenBank/DDBJ whole genome shotgun (WGS) entry which is preliminary data.</text>
</comment>
<dbReference type="EMBL" id="PFWS01000026">
    <property type="protein sequence ID" value="PJA47383.1"/>
    <property type="molecule type" value="Genomic_DNA"/>
</dbReference>
<feature type="region of interest" description="Disordered" evidence="1">
    <location>
        <begin position="881"/>
        <end position="904"/>
    </location>
</feature>
<evidence type="ECO:0000256" key="1">
    <source>
        <dbReference type="SAM" id="MobiDB-lite"/>
    </source>
</evidence>
<evidence type="ECO:0000313" key="2">
    <source>
        <dbReference type="EMBL" id="PJA47383.1"/>
    </source>
</evidence>
<dbReference type="Proteomes" id="UP000229749">
    <property type="component" value="Unassembled WGS sequence"/>
</dbReference>